<dbReference type="AlphaFoldDB" id="A0A845DV46"/>
<keyword evidence="2" id="KW-0012">Acyltransferase</keyword>
<feature type="domain" description="N-acetyltransferase" evidence="4">
    <location>
        <begin position="7"/>
        <end position="173"/>
    </location>
</feature>
<dbReference type="RefSeq" id="WP_160838650.1">
    <property type="nucleotide sequence ID" value="NZ_WMET01000003.1"/>
</dbReference>
<dbReference type="Pfam" id="PF13302">
    <property type="entry name" value="Acetyltransf_3"/>
    <property type="match status" value="1"/>
</dbReference>
<evidence type="ECO:0000256" key="1">
    <source>
        <dbReference type="ARBA" id="ARBA00022679"/>
    </source>
</evidence>
<dbReference type="GO" id="GO:0005737">
    <property type="term" value="C:cytoplasm"/>
    <property type="evidence" value="ECO:0007669"/>
    <property type="project" value="TreeGrafter"/>
</dbReference>
<protein>
    <submittedName>
        <fullName evidence="5">GNAT family N-acetyltransferase</fullName>
    </submittedName>
</protein>
<dbReference type="EMBL" id="WMET01000003">
    <property type="protein sequence ID" value="MYL20988.1"/>
    <property type="molecule type" value="Genomic_DNA"/>
</dbReference>
<dbReference type="InterPro" id="IPR051531">
    <property type="entry name" value="N-acetyltransferase"/>
</dbReference>
<dbReference type="SUPFAM" id="SSF55729">
    <property type="entry name" value="Acyl-CoA N-acyltransferases (Nat)"/>
    <property type="match status" value="1"/>
</dbReference>
<dbReference type="GO" id="GO:0008999">
    <property type="term" value="F:protein-N-terminal-alanine acetyltransferase activity"/>
    <property type="evidence" value="ECO:0007669"/>
    <property type="project" value="TreeGrafter"/>
</dbReference>
<evidence type="ECO:0000313" key="5">
    <source>
        <dbReference type="EMBL" id="MYL20988.1"/>
    </source>
</evidence>
<name>A0A845DV46_9BACI</name>
<dbReference type="PANTHER" id="PTHR43792:SF8">
    <property type="entry name" value="[RIBOSOMAL PROTEIN US5]-ALANINE N-ACETYLTRANSFERASE"/>
    <property type="match status" value="1"/>
</dbReference>
<evidence type="ECO:0000256" key="2">
    <source>
        <dbReference type="ARBA" id="ARBA00023315"/>
    </source>
</evidence>
<evidence type="ECO:0000256" key="3">
    <source>
        <dbReference type="ARBA" id="ARBA00038502"/>
    </source>
</evidence>
<comment type="caution">
    <text evidence="5">The sequence shown here is derived from an EMBL/GenBank/DDBJ whole genome shotgun (WGS) entry which is preliminary data.</text>
</comment>
<accession>A0A845DV46</accession>
<dbReference type="InterPro" id="IPR016181">
    <property type="entry name" value="Acyl_CoA_acyltransferase"/>
</dbReference>
<dbReference type="InterPro" id="IPR000182">
    <property type="entry name" value="GNAT_dom"/>
</dbReference>
<evidence type="ECO:0000313" key="6">
    <source>
        <dbReference type="Proteomes" id="UP000460949"/>
    </source>
</evidence>
<evidence type="ECO:0000259" key="4">
    <source>
        <dbReference type="PROSITE" id="PS51186"/>
    </source>
</evidence>
<dbReference type="Proteomes" id="UP000460949">
    <property type="component" value="Unassembled WGS sequence"/>
</dbReference>
<reference evidence="5 6" key="1">
    <citation type="submission" date="2019-11" db="EMBL/GenBank/DDBJ databases">
        <title>Genome sequences of 17 halophilic strains isolated from different environments.</title>
        <authorList>
            <person name="Furrow R.E."/>
        </authorList>
    </citation>
    <scope>NUCLEOTIDE SEQUENCE [LARGE SCALE GENOMIC DNA]</scope>
    <source>
        <strain evidence="5 6">22511_23_Filter</strain>
    </source>
</reference>
<dbReference type="Gene3D" id="3.40.630.30">
    <property type="match status" value="1"/>
</dbReference>
<dbReference type="PROSITE" id="PS51186">
    <property type="entry name" value="GNAT"/>
    <property type="match status" value="1"/>
</dbReference>
<keyword evidence="1 5" id="KW-0808">Transferase</keyword>
<sequence>MIKGEHVYIRSFNPADAEQLTALLNKNRSFLQETSTGPSNDEESIKTQRKAIEKWIKNIESDLEYNFGIFKRKGNELIGKIGLFHVVRGPLQKATLGYFLDEDHNGKGYTTEAGQLMVDYGFKTLHLHRIEAGVMPGNIGSLRVLEKSGFHKEGIAKKSVKINGQWEDHQMLAVINPYD</sequence>
<proteinExistence type="inferred from homology"/>
<comment type="similarity">
    <text evidence="3">Belongs to the acetyltransferase family. RimJ subfamily.</text>
</comment>
<gene>
    <name evidence="5" type="ORF">GLW04_13875</name>
</gene>
<organism evidence="5 6">
    <name type="scientific">Halobacillus litoralis</name>
    <dbReference type="NCBI Taxonomy" id="45668"/>
    <lineage>
        <taxon>Bacteria</taxon>
        <taxon>Bacillati</taxon>
        <taxon>Bacillota</taxon>
        <taxon>Bacilli</taxon>
        <taxon>Bacillales</taxon>
        <taxon>Bacillaceae</taxon>
        <taxon>Halobacillus</taxon>
    </lineage>
</organism>
<dbReference type="PANTHER" id="PTHR43792">
    <property type="entry name" value="GNAT FAMILY, PUTATIVE (AFU_ORTHOLOGUE AFUA_3G00765)-RELATED-RELATED"/>
    <property type="match status" value="1"/>
</dbReference>